<dbReference type="Pfam" id="PF00069">
    <property type="entry name" value="Pkinase"/>
    <property type="match status" value="1"/>
</dbReference>
<dbReference type="GO" id="GO:0005737">
    <property type="term" value="C:cytoplasm"/>
    <property type="evidence" value="ECO:0007669"/>
    <property type="project" value="TreeGrafter"/>
</dbReference>
<dbReference type="InterPro" id="IPR000719">
    <property type="entry name" value="Prot_kinase_dom"/>
</dbReference>
<keyword evidence="6" id="KW-0067">ATP-binding</keyword>
<feature type="domain" description="Protein kinase" evidence="9">
    <location>
        <begin position="43"/>
        <end position="312"/>
    </location>
</feature>
<evidence type="ECO:0000256" key="6">
    <source>
        <dbReference type="ARBA" id="ARBA00022840"/>
    </source>
</evidence>
<comment type="catalytic activity">
    <reaction evidence="7">
        <text>L-threonyl-[protein] + ATP = O-phospho-L-threonyl-[protein] + ADP + H(+)</text>
        <dbReference type="Rhea" id="RHEA:46608"/>
        <dbReference type="Rhea" id="RHEA-COMP:11060"/>
        <dbReference type="Rhea" id="RHEA-COMP:11605"/>
        <dbReference type="ChEBI" id="CHEBI:15378"/>
        <dbReference type="ChEBI" id="CHEBI:30013"/>
        <dbReference type="ChEBI" id="CHEBI:30616"/>
        <dbReference type="ChEBI" id="CHEBI:61977"/>
        <dbReference type="ChEBI" id="CHEBI:456216"/>
        <dbReference type="EC" id="2.7.11.1"/>
    </reaction>
</comment>
<evidence type="ECO:0000256" key="5">
    <source>
        <dbReference type="ARBA" id="ARBA00022777"/>
    </source>
</evidence>
<evidence type="ECO:0000259" key="9">
    <source>
        <dbReference type="PROSITE" id="PS50011"/>
    </source>
</evidence>
<dbReference type="AlphaFoldDB" id="A0A4U5LXR9"/>
<dbReference type="EMBL" id="AZBU02000011">
    <property type="protein sequence ID" value="TKR61017.1"/>
    <property type="molecule type" value="Genomic_DNA"/>
</dbReference>
<keyword evidence="3" id="KW-0808">Transferase</keyword>
<dbReference type="Gene3D" id="1.10.510.10">
    <property type="entry name" value="Transferase(Phosphotransferase) domain 1"/>
    <property type="match status" value="1"/>
</dbReference>
<keyword evidence="2" id="KW-0723">Serine/threonine-protein kinase</keyword>
<name>A0A4U5LXR9_STECR</name>
<evidence type="ECO:0000256" key="3">
    <source>
        <dbReference type="ARBA" id="ARBA00022679"/>
    </source>
</evidence>
<protein>
    <recommendedName>
        <fullName evidence="1">non-specific serine/threonine protein kinase</fullName>
        <ecNumber evidence="1">2.7.11.1</ecNumber>
    </recommendedName>
</protein>
<evidence type="ECO:0000256" key="1">
    <source>
        <dbReference type="ARBA" id="ARBA00012513"/>
    </source>
</evidence>
<dbReference type="PROSITE" id="PS00108">
    <property type="entry name" value="PROTEIN_KINASE_ST"/>
    <property type="match status" value="1"/>
</dbReference>
<sequence length="379" mass="42627">MISAAPSYMDCAASTSFSIPSTSEECLTEGLTPQNVELGGLHYSRRSKLAEGGFSSVYCMASQDGSKRIAMKASLIEDESALEYWNDEVKIMQRLNHPNIVTLLQTFVSECVDQGLIFMELAPFGSLYDCIKNDAVKVDIFRTRAFFHQMASAVSYMHKVGIAHRDLKASNVLIMDPDNVKLCDFGLSSTIRFSAEGVEVPDENFSGTDQFSSPMKLQEKTTLASKDDVWALALILFFMHKHCFPWALASPKDADYEVWASSNTLPEDFESLPENVKLLMEMMLEPLESNRWSMDDVLRSTYCRFESDAPFTIEIVVHEAGTCVEYRGIKELLYDEFGTPFGLYDDPNYGELTQDLQNLDVQQEAACEAEEEMIDILSF</sequence>
<keyword evidence="4" id="KW-0547">Nucleotide-binding</keyword>
<dbReference type="PANTHER" id="PTHR22967:SF57">
    <property type="entry name" value="AUXILIN, ISOFORM A-RELATED"/>
    <property type="match status" value="1"/>
</dbReference>
<dbReference type="Proteomes" id="UP000298663">
    <property type="component" value="Unassembled WGS sequence"/>
</dbReference>
<dbReference type="PROSITE" id="PS50011">
    <property type="entry name" value="PROTEIN_KINASE_DOM"/>
    <property type="match status" value="1"/>
</dbReference>
<dbReference type="OrthoDB" id="5810217at2759"/>
<evidence type="ECO:0000256" key="8">
    <source>
        <dbReference type="ARBA" id="ARBA00048679"/>
    </source>
</evidence>
<evidence type="ECO:0000313" key="11">
    <source>
        <dbReference type="Proteomes" id="UP000298663"/>
    </source>
</evidence>
<comment type="catalytic activity">
    <reaction evidence="8">
        <text>L-seryl-[protein] + ATP = O-phospho-L-seryl-[protein] + ADP + H(+)</text>
        <dbReference type="Rhea" id="RHEA:17989"/>
        <dbReference type="Rhea" id="RHEA-COMP:9863"/>
        <dbReference type="Rhea" id="RHEA-COMP:11604"/>
        <dbReference type="ChEBI" id="CHEBI:15378"/>
        <dbReference type="ChEBI" id="CHEBI:29999"/>
        <dbReference type="ChEBI" id="CHEBI:30616"/>
        <dbReference type="ChEBI" id="CHEBI:83421"/>
        <dbReference type="ChEBI" id="CHEBI:456216"/>
        <dbReference type="EC" id="2.7.11.1"/>
    </reaction>
</comment>
<comment type="caution">
    <text evidence="10">The sequence shown here is derived from an EMBL/GenBank/DDBJ whole genome shotgun (WGS) entry which is preliminary data.</text>
</comment>
<accession>A0A4U5LXR9</accession>
<keyword evidence="5" id="KW-0418">Kinase</keyword>
<dbReference type="SUPFAM" id="SSF56112">
    <property type="entry name" value="Protein kinase-like (PK-like)"/>
    <property type="match status" value="1"/>
</dbReference>
<dbReference type="GO" id="GO:0005524">
    <property type="term" value="F:ATP binding"/>
    <property type="evidence" value="ECO:0007669"/>
    <property type="project" value="UniProtKB-KW"/>
</dbReference>
<evidence type="ECO:0000256" key="7">
    <source>
        <dbReference type="ARBA" id="ARBA00047899"/>
    </source>
</evidence>
<reference evidence="10 11" key="1">
    <citation type="journal article" date="2015" name="Genome Biol.">
        <title>Comparative genomics of Steinernema reveals deeply conserved gene regulatory networks.</title>
        <authorList>
            <person name="Dillman A.R."/>
            <person name="Macchietto M."/>
            <person name="Porter C.F."/>
            <person name="Rogers A."/>
            <person name="Williams B."/>
            <person name="Antoshechkin I."/>
            <person name="Lee M.M."/>
            <person name="Goodwin Z."/>
            <person name="Lu X."/>
            <person name="Lewis E.E."/>
            <person name="Goodrich-Blair H."/>
            <person name="Stock S.P."/>
            <person name="Adams B.J."/>
            <person name="Sternberg P.W."/>
            <person name="Mortazavi A."/>
        </authorList>
    </citation>
    <scope>NUCLEOTIDE SEQUENCE [LARGE SCALE GENOMIC DNA]</scope>
    <source>
        <strain evidence="10 11">ALL</strain>
    </source>
</reference>
<proteinExistence type="predicted"/>
<evidence type="ECO:0000256" key="2">
    <source>
        <dbReference type="ARBA" id="ARBA00022527"/>
    </source>
</evidence>
<dbReference type="GO" id="GO:0004674">
    <property type="term" value="F:protein serine/threonine kinase activity"/>
    <property type="evidence" value="ECO:0007669"/>
    <property type="project" value="UniProtKB-KW"/>
</dbReference>
<dbReference type="STRING" id="34508.A0A4U5LXR9"/>
<organism evidence="10 11">
    <name type="scientific">Steinernema carpocapsae</name>
    <name type="common">Entomopathogenic nematode</name>
    <dbReference type="NCBI Taxonomy" id="34508"/>
    <lineage>
        <taxon>Eukaryota</taxon>
        <taxon>Metazoa</taxon>
        <taxon>Ecdysozoa</taxon>
        <taxon>Nematoda</taxon>
        <taxon>Chromadorea</taxon>
        <taxon>Rhabditida</taxon>
        <taxon>Tylenchina</taxon>
        <taxon>Panagrolaimomorpha</taxon>
        <taxon>Strongyloidoidea</taxon>
        <taxon>Steinernematidae</taxon>
        <taxon>Steinernema</taxon>
    </lineage>
</organism>
<gene>
    <name evidence="10" type="ORF">L596_028187</name>
</gene>
<dbReference type="EC" id="2.7.11.1" evidence="1"/>
<evidence type="ECO:0000256" key="4">
    <source>
        <dbReference type="ARBA" id="ARBA00022741"/>
    </source>
</evidence>
<dbReference type="SMART" id="SM00220">
    <property type="entry name" value="S_TKc"/>
    <property type="match status" value="1"/>
</dbReference>
<dbReference type="PANTHER" id="PTHR22967">
    <property type="entry name" value="SERINE/THREONINE PROTEIN KINASE"/>
    <property type="match status" value="1"/>
</dbReference>
<evidence type="ECO:0000313" key="10">
    <source>
        <dbReference type="EMBL" id="TKR61017.1"/>
    </source>
</evidence>
<dbReference type="InterPro" id="IPR011009">
    <property type="entry name" value="Kinase-like_dom_sf"/>
</dbReference>
<reference evidence="10 11" key="2">
    <citation type="journal article" date="2019" name="G3 (Bethesda)">
        <title>Hybrid Assembly of the Genome of the Entomopathogenic Nematode Steinernema carpocapsae Identifies the X-Chromosome.</title>
        <authorList>
            <person name="Serra L."/>
            <person name="Macchietto M."/>
            <person name="Macias-Munoz A."/>
            <person name="McGill C.J."/>
            <person name="Rodriguez I.M."/>
            <person name="Rodriguez B."/>
            <person name="Murad R."/>
            <person name="Mortazavi A."/>
        </authorList>
    </citation>
    <scope>NUCLEOTIDE SEQUENCE [LARGE SCALE GENOMIC DNA]</scope>
    <source>
        <strain evidence="10 11">ALL</strain>
    </source>
</reference>
<dbReference type="CDD" id="cd00180">
    <property type="entry name" value="PKc"/>
    <property type="match status" value="1"/>
</dbReference>
<keyword evidence="11" id="KW-1185">Reference proteome</keyword>
<dbReference type="InterPro" id="IPR008271">
    <property type="entry name" value="Ser/Thr_kinase_AS"/>
</dbReference>